<dbReference type="SMART" id="SM00248">
    <property type="entry name" value="ANK"/>
    <property type="match status" value="6"/>
</dbReference>
<evidence type="ECO:0000313" key="4">
    <source>
        <dbReference type="EnsemblMetazoa" id="AALFPA23_010826.P15253"/>
    </source>
</evidence>
<evidence type="ECO:0000313" key="5">
    <source>
        <dbReference type="Proteomes" id="UP000069940"/>
    </source>
</evidence>
<sequence>MLIKDSNDMIFGTVQEIDSNLLRCFVVSSDSFYIVRLTSTEPLQPLKTLVNAGDKNGETLLHMMAIRKDSPQTIALLLENGANPIAMNTFMVTPLHIALVDNDDNTSMLYLNHCVEHDLKSRDGTSALEVPNGQGCRPIHYAAMLGKFAAVQFLLKHNVNVRVLDQIGYHPACYAAGRGFPKILRIFLEYDPTLIDLIGSRGQTLLHISTKSKEDETIMTLLEYDVSIAAVDYEGKSPVEIAIGNGNVHWLKVVLFYARINGIRGLLDKISDNKMPMLHYAVFSNKIELLTALVEYELDADFHSELSTSSLEVLRRMLTRTMPELGYNALHVAVQMNFKESVQFLMTCQAWYNRQSKEKISIERDAIDLKGMTPLDYALNGTDETMINLLLSCE</sequence>
<dbReference type="SUPFAM" id="SSF48403">
    <property type="entry name" value="Ankyrin repeat"/>
    <property type="match status" value="2"/>
</dbReference>
<dbReference type="PANTHER" id="PTHR24198">
    <property type="entry name" value="ANKYRIN REPEAT AND PROTEIN KINASE DOMAIN-CONTAINING PROTEIN"/>
    <property type="match status" value="1"/>
</dbReference>
<accession>A0ABM1YNX2</accession>
<dbReference type="GeneID" id="115263936"/>
<evidence type="ECO:0000256" key="2">
    <source>
        <dbReference type="ARBA" id="ARBA00023043"/>
    </source>
</evidence>
<dbReference type="PROSITE" id="PS50297">
    <property type="entry name" value="ANK_REP_REGION"/>
    <property type="match status" value="2"/>
</dbReference>
<evidence type="ECO:0000256" key="3">
    <source>
        <dbReference type="PROSITE-ProRule" id="PRU00023"/>
    </source>
</evidence>
<reference evidence="5" key="1">
    <citation type="journal article" date="2015" name="Proc. Natl. Acad. Sci. U.S.A.">
        <title>Genome sequence of the Asian Tiger mosquito, Aedes albopictus, reveals insights into its biology, genetics, and evolution.</title>
        <authorList>
            <person name="Chen X.G."/>
            <person name="Jiang X."/>
            <person name="Gu J."/>
            <person name="Xu M."/>
            <person name="Wu Y."/>
            <person name="Deng Y."/>
            <person name="Zhang C."/>
            <person name="Bonizzoni M."/>
            <person name="Dermauw W."/>
            <person name="Vontas J."/>
            <person name="Armbruster P."/>
            <person name="Huang X."/>
            <person name="Yang Y."/>
            <person name="Zhang H."/>
            <person name="He W."/>
            <person name="Peng H."/>
            <person name="Liu Y."/>
            <person name="Wu K."/>
            <person name="Chen J."/>
            <person name="Lirakis M."/>
            <person name="Topalis P."/>
            <person name="Van Leeuwen T."/>
            <person name="Hall A.B."/>
            <person name="Jiang X."/>
            <person name="Thorpe C."/>
            <person name="Mueller R.L."/>
            <person name="Sun C."/>
            <person name="Waterhouse R.M."/>
            <person name="Yan G."/>
            <person name="Tu Z.J."/>
            <person name="Fang X."/>
            <person name="James A.A."/>
        </authorList>
    </citation>
    <scope>NUCLEOTIDE SEQUENCE [LARGE SCALE GENOMIC DNA]</scope>
    <source>
        <strain evidence="5">Foshan</strain>
    </source>
</reference>
<organism evidence="4 5">
    <name type="scientific">Aedes albopictus</name>
    <name type="common">Asian tiger mosquito</name>
    <name type="synonym">Stegomyia albopicta</name>
    <dbReference type="NCBI Taxonomy" id="7160"/>
    <lineage>
        <taxon>Eukaryota</taxon>
        <taxon>Metazoa</taxon>
        <taxon>Ecdysozoa</taxon>
        <taxon>Arthropoda</taxon>
        <taxon>Hexapoda</taxon>
        <taxon>Insecta</taxon>
        <taxon>Pterygota</taxon>
        <taxon>Neoptera</taxon>
        <taxon>Endopterygota</taxon>
        <taxon>Diptera</taxon>
        <taxon>Nematocera</taxon>
        <taxon>Culicoidea</taxon>
        <taxon>Culicidae</taxon>
        <taxon>Culicinae</taxon>
        <taxon>Aedini</taxon>
        <taxon>Aedes</taxon>
        <taxon>Stegomyia</taxon>
    </lineage>
</organism>
<dbReference type="PANTHER" id="PTHR24198:SF165">
    <property type="entry name" value="ANKYRIN REPEAT-CONTAINING PROTEIN-RELATED"/>
    <property type="match status" value="1"/>
</dbReference>
<feature type="repeat" description="ANK" evidence="3">
    <location>
        <begin position="134"/>
        <end position="166"/>
    </location>
</feature>
<dbReference type="Gene3D" id="1.25.40.20">
    <property type="entry name" value="Ankyrin repeat-containing domain"/>
    <property type="match status" value="3"/>
</dbReference>
<keyword evidence="1" id="KW-0677">Repeat</keyword>
<dbReference type="PROSITE" id="PS50088">
    <property type="entry name" value="ANK_REPEAT"/>
    <property type="match status" value="2"/>
</dbReference>
<proteinExistence type="predicted"/>
<dbReference type="InterPro" id="IPR002110">
    <property type="entry name" value="Ankyrin_rpt"/>
</dbReference>
<keyword evidence="5" id="KW-1185">Reference proteome</keyword>
<dbReference type="InterPro" id="IPR036770">
    <property type="entry name" value="Ankyrin_rpt-contain_sf"/>
</dbReference>
<dbReference type="Pfam" id="PF12796">
    <property type="entry name" value="Ank_2"/>
    <property type="match status" value="2"/>
</dbReference>
<name>A0ABM1YNX2_AEDAL</name>
<protein>
    <submittedName>
        <fullName evidence="4">Uncharacterized protein</fullName>
    </submittedName>
</protein>
<reference evidence="4" key="2">
    <citation type="submission" date="2025-05" db="UniProtKB">
        <authorList>
            <consortium name="EnsemblMetazoa"/>
        </authorList>
    </citation>
    <scope>IDENTIFICATION</scope>
    <source>
        <strain evidence="4">Foshan</strain>
    </source>
</reference>
<feature type="repeat" description="ANK" evidence="3">
    <location>
        <begin position="56"/>
        <end position="89"/>
    </location>
</feature>
<dbReference type="Pfam" id="PF00023">
    <property type="entry name" value="Ank"/>
    <property type="match status" value="1"/>
</dbReference>
<dbReference type="RefSeq" id="XP_029723100.2">
    <property type="nucleotide sequence ID" value="XM_029867240.2"/>
</dbReference>
<dbReference type="Proteomes" id="UP000069940">
    <property type="component" value="Unassembled WGS sequence"/>
</dbReference>
<keyword evidence="2 3" id="KW-0040">ANK repeat</keyword>
<dbReference type="EnsemblMetazoa" id="AALFPA23_010826.R15253">
    <property type="protein sequence ID" value="AALFPA23_010826.P15253"/>
    <property type="gene ID" value="AALFPA23_010826"/>
</dbReference>
<evidence type="ECO:0000256" key="1">
    <source>
        <dbReference type="ARBA" id="ARBA00022737"/>
    </source>
</evidence>